<organism evidence="2">
    <name type="scientific">Gordonia amarae</name>
    <dbReference type="NCBI Taxonomy" id="36821"/>
    <lineage>
        <taxon>Bacteria</taxon>
        <taxon>Bacillati</taxon>
        <taxon>Actinomycetota</taxon>
        <taxon>Actinomycetes</taxon>
        <taxon>Mycobacteriales</taxon>
        <taxon>Gordoniaceae</taxon>
        <taxon>Gordonia</taxon>
    </lineage>
</organism>
<sequence>MADGRDLQIGEVAELVGVSTRTIRHYHHAGVVPEPPRSSGGYRQYGLVDVVHLLRVRRLVHLGLSLAAVKDALADRPDGDGDMAEILQELRDGLADEEARLAARRKAVEELLARPDGLLQSASHQHALTRLRQTRPVGHPGLDREAITGELVEAAVGHEQSESLWQTYELIAEDSDLSSQLAVLSEGFEGLAEASADDPGVDELVEFAARLGDAVRALLPRDIMDGDGDPASAHHLLDALAVEMSPAQERCLRLAFARWAKQS</sequence>
<dbReference type="GO" id="GO:0003677">
    <property type="term" value="F:DNA binding"/>
    <property type="evidence" value="ECO:0007669"/>
    <property type="project" value="UniProtKB-KW"/>
</dbReference>
<dbReference type="SUPFAM" id="SSF46955">
    <property type="entry name" value="Putative DNA-binding domain"/>
    <property type="match status" value="1"/>
</dbReference>
<dbReference type="InterPro" id="IPR000551">
    <property type="entry name" value="MerR-type_HTH_dom"/>
</dbReference>
<dbReference type="InterPro" id="IPR047057">
    <property type="entry name" value="MerR_fam"/>
</dbReference>
<accession>A0A857LN29</accession>
<dbReference type="CDD" id="cd00592">
    <property type="entry name" value="HTH_MerR-like"/>
    <property type="match status" value="1"/>
</dbReference>
<proteinExistence type="predicted"/>
<dbReference type="InterPro" id="IPR009061">
    <property type="entry name" value="DNA-bd_dom_put_sf"/>
</dbReference>
<gene>
    <name evidence="2" type="ORF">GII30_14190</name>
</gene>
<dbReference type="Pfam" id="PF13411">
    <property type="entry name" value="MerR_1"/>
    <property type="match status" value="1"/>
</dbReference>
<dbReference type="AlphaFoldDB" id="A0A857LN29"/>
<keyword evidence="1" id="KW-0238">DNA-binding</keyword>
<dbReference type="SMART" id="SM00422">
    <property type="entry name" value="HTH_MERR"/>
    <property type="match status" value="1"/>
</dbReference>
<evidence type="ECO:0000256" key="1">
    <source>
        <dbReference type="ARBA" id="ARBA00023125"/>
    </source>
</evidence>
<evidence type="ECO:0000313" key="2">
    <source>
        <dbReference type="EMBL" id="QHN40144.1"/>
    </source>
</evidence>
<dbReference type="GO" id="GO:0003700">
    <property type="term" value="F:DNA-binding transcription factor activity"/>
    <property type="evidence" value="ECO:0007669"/>
    <property type="project" value="InterPro"/>
</dbReference>
<dbReference type="PANTHER" id="PTHR30204:SF93">
    <property type="entry name" value="HTH MERR-TYPE DOMAIN-CONTAINING PROTEIN"/>
    <property type="match status" value="1"/>
</dbReference>
<reference evidence="2" key="1">
    <citation type="journal article" date="2021" name="Nat. Microbiol.">
        <title>Cocultivation of an ultrasmall environmental parasitic bacterium with lytic ability against bacteria associated with wastewater foams.</title>
        <authorList>
            <person name="Batinovic S."/>
            <person name="Rose J.J.A."/>
            <person name="Ratcliffe J."/>
            <person name="Seviour R.J."/>
            <person name="Petrovski S."/>
        </authorList>
    </citation>
    <scope>NUCLEOTIDE SEQUENCE</scope>
    <source>
        <strain evidence="2">CON44</strain>
    </source>
</reference>
<dbReference type="PRINTS" id="PR00040">
    <property type="entry name" value="HTHMERR"/>
</dbReference>
<dbReference type="Gene3D" id="1.10.1660.10">
    <property type="match status" value="1"/>
</dbReference>
<dbReference type="EMBL" id="CP045810">
    <property type="protein sequence ID" value="QHN40144.1"/>
    <property type="molecule type" value="Genomic_DNA"/>
</dbReference>
<dbReference type="PROSITE" id="PS50937">
    <property type="entry name" value="HTH_MERR_2"/>
    <property type="match status" value="1"/>
</dbReference>
<dbReference type="PANTHER" id="PTHR30204">
    <property type="entry name" value="REDOX-CYCLING DRUG-SENSING TRANSCRIPTIONAL ACTIVATOR SOXR"/>
    <property type="match status" value="1"/>
</dbReference>
<dbReference type="RefSeq" id="WP_005186804.1">
    <property type="nucleotide sequence ID" value="NZ_CP045804.1"/>
</dbReference>
<name>A0A857LN29_9ACTN</name>
<protein>
    <submittedName>
        <fullName evidence="2">MerR family transcriptional regulator</fullName>
    </submittedName>
</protein>